<dbReference type="InterPro" id="IPR014710">
    <property type="entry name" value="RmlC-like_jellyroll"/>
</dbReference>
<feature type="domain" description="Cyclic nucleotide-binding" evidence="1">
    <location>
        <begin position="12"/>
        <end position="113"/>
    </location>
</feature>
<dbReference type="Gene3D" id="2.60.120.10">
    <property type="entry name" value="Jelly Rolls"/>
    <property type="match status" value="1"/>
</dbReference>
<gene>
    <name evidence="2" type="ORF">CLV60_101272</name>
</gene>
<proteinExistence type="predicted"/>
<evidence type="ECO:0000313" key="3">
    <source>
        <dbReference type="Proteomes" id="UP000241964"/>
    </source>
</evidence>
<evidence type="ECO:0000259" key="1">
    <source>
        <dbReference type="PROSITE" id="PS50042"/>
    </source>
</evidence>
<dbReference type="InterPro" id="IPR000595">
    <property type="entry name" value="cNMP-bd_dom"/>
</dbReference>
<dbReference type="SUPFAM" id="SSF51206">
    <property type="entry name" value="cAMP-binding domain-like"/>
    <property type="match status" value="1"/>
</dbReference>
<organism evidence="2 3">
    <name type="scientific">Dyadobacter jiangsuensis</name>
    <dbReference type="NCBI Taxonomy" id="1591085"/>
    <lineage>
        <taxon>Bacteria</taxon>
        <taxon>Pseudomonadati</taxon>
        <taxon>Bacteroidota</taxon>
        <taxon>Cytophagia</taxon>
        <taxon>Cytophagales</taxon>
        <taxon>Spirosomataceae</taxon>
        <taxon>Dyadobacter</taxon>
    </lineage>
</organism>
<comment type="caution">
    <text evidence="2">The sequence shown here is derived from an EMBL/GenBank/DDBJ whole genome shotgun (WGS) entry which is preliminary data.</text>
</comment>
<keyword evidence="3" id="KW-1185">Reference proteome</keyword>
<sequence>MQIEHFLGERLGLEGGRLRELMDIAQVKHCRRGEVVFQRDTVCNHLGYIVNGALRTYCVMESGQEISFLLQVNGDFFGDYESYLTGGRSGFIIEAVMDTEVLLFDKHDLDRLIDSDIFWLRFSRKIPDVCFLEAKRRIEDLLFFGPEERYFRLLSKMPEIVQKIPLKYISSYLGITPQSLSRIRKRIIN</sequence>
<dbReference type="PROSITE" id="PS50042">
    <property type="entry name" value="CNMP_BINDING_3"/>
    <property type="match status" value="1"/>
</dbReference>
<dbReference type="InterPro" id="IPR018490">
    <property type="entry name" value="cNMP-bd_dom_sf"/>
</dbReference>
<dbReference type="RefSeq" id="WP_211302173.1">
    <property type="nucleotide sequence ID" value="NZ_PYAS01000001.1"/>
</dbReference>
<dbReference type="CDD" id="cd00038">
    <property type="entry name" value="CAP_ED"/>
    <property type="match status" value="1"/>
</dbReference>
<evidence type="ECO:0000313" key="2">
    <source>
        <dbReference type="EMBL" id="PSL33903.1"/>
    </source>
</evidence>
<dbReference type="AlphaFoldDB" id="A0A2P8GIV8"/>
<dbReference type="Pfam" id="PF00027">
    <property type="entry name" value="cNMP_binding"/>
    <property type="match status" value="1"/>
</dbReference>
<dbReference type="EMBL" id="PYAS01000001">
    <property type="protein sequence ID" value="PSL33903.1"/>
    <property type="molecule type" value="Genomic_DNA"/>
</dbReference>
<reference evidence="2 3" key="1">
    <citation type="submission" date="2018-03" db="EMBL/GenBank/DDBJ databases">
        <title>Genomic Encyclopedia of Archaeal and Bacterial Type Strains, Phase II (KMG-II): from individual species to whole genera.</title>
        <authorList>
            <person name="Goeker M."/>
        </authorList>
    </citation>
    <scope>NUCLEOTIDE SEQUENCE [LARGE SCALE GENOMIC DNA]</scope>
    <source>
        <strain evidence="2 3">DSM 29057</strain>
    </source>
</reference>
<name>A0A2P8GIV8_9BACT</name>
<protein>
    <submittedName>
        <fullName evidence="2">CRP-like cAMP-binding protein</fullName>
    </submittedName>
</protein>
<dbReference type="Proteomes" id="UP000241964">
    <property type="component" value="Unassembled WGS sequence"/>
</dbReference>
<accession>A0A2P8GIV8</accession>